<reference evidence="2" key="1">
    <citation type="journal article" date="2015" name="BMC Genomics">
        <title>Genome mining reveals unlocked bioactive potential of marine Gram-negative bacteria.</title>
        <authorList>
            <person name="Machado H."/>
            <person name="Sonnenschein E.C."/>
            <person name="Melchiorsen J."/>
            <person name="Gram L."/>
        </authorList>
    </citation>
    <scope>NUCLEOTIDE SEQUENCE</scope>
    <source>
        <strain evidence="2">S2052</strain>
    </source>
</reference>
<evidence type="ECO:0000313" key="2">
    <source>
        <dbReference type="EMBL" id="KJY76195.1"/>
    </source>
</evidence>
<name>A0A1B1V888_9VIBR</name>
<dbReference type="Gene3D" id="1.10.287.470">
    <property type="entry name" value="Helix hairpin bin"/>
    <property type="match status" value="1"/>
</dbReference>
<dbReference type="Pfam" id="PF25973">
    <property type="entry name" value="BSH_CzcB"/>
    <property type="match status" value="1"/>
</dbReference>
<organism evidence="2">
    <name type="scientific">Vibrio coralliilyticus</name>
    <dbReference type="NCBI Taxonomy" id="190893"/>
    <lineage>
        <taxon>Bacteria</taxon>
        <taxon>Pseudomonadati</taxon>
        <taxon>Pseudomonadota</taxon>
        <taxon>Gammaproteobacteria</taxon>
        <taxon>Vibrionales</taxon>
        <taxon>Vibrionaceae</taxon>
        <taxon>Vibrio</taxon>
    </lineage>
</organism>
<comment type="caution">
    <text evidence="2">The sequence shown here is derived from an EMBL/GenBank/DDBJ whole genome shotgun (WGS) entry which is preliminary data.</text>
</comment>
<sequence length="345" mass="38493">MKVNFHLDKKNNPHSEDGVKVVYGKAKRGGYRIRWYLILAIVISPLIAMAYYLFKTQVLVVAPAIITSHPVTINATHTGIVGPIPSDIGKKVSHNQTLLLLKDSALDQELNFIKSELLKLPTDNGFNIEALYAEAINQTKSNLDKVQKIQSNYDTYRSKGQVSEVDYASIVNITNALNSQLSSQKIAFAESKRTDIETKLAGPIATEYRSLMKELVVKRSIQESLTIKAPFEGRVIDIHVLEGERVSENTPLITITKNTTPEITAFLDPKYLRFSTIGTQAKVKYPDGETYIATVSSPVEVVNKLPQELQSPFEGQPAYLKVNLSFDQPIPEERWIEGVSVEVSF</sequence>
<dbReference type="RefSeq" id="WP_045985333.1">
    <property type="nucleotide sequence ID" value="NZ_CP016556.1"/>
</dbReference>
<dbReference type="InterPro" id="IPR050739">
    <property type="entry name" value="MFP"/>
</dbReference>
<gene>
    <name evidence="2" type="ORF">TW71_06400</name>
</gene>
<protein>
    <submittedName>
        <fullName evidence="2">Hemolysin D</fullName>
    </submittedName>
</protein>
<dbReference type="Gene3D" id="2.40.50.100">
    <property type="match status" value="1"/>
</dbReference>
<dbReference type="PANTHER" id="PTHR30386">
    <property type="entry name" value="MEMBRANE FUSION SUBUNIT OF EMRAB-TOLC MULTIDRUG EFFLUX PUMP"/>
    <property type="match status" value="1"/>
</dbReference>
<dbReference type="AlphaFoldDB" id="A0A1B1V888"/>
<dbReference type="PANTHER" id="PTHR30386:SF28">
    <property type="entry name" value="EXPORTED PROTEIN"/>
    <property type="match status" value="1"/>
</dbReference>
<accession>A0A1B1V888</accession>
<dbReference type="EMBL" id="JXXR01000004">
    <property type="protein sequence ID" value="KJY76195.1"/>
    <property type="molecule type" value="Genomic_DNA"/>
</dbReference>
<dbReference type="InterPro" id="IPR058647">
    <property type="entry name" value="BSH_CzcB-like"/>
</dbReference>
<dbReference type="STRING" id="190893.BA953_03760"/>
<proteinExistence type="predicted"/>
<evidence type="ECO:0000259" key="1">
    <source>
        <dbReference type="Pfam" id="PF25973"/>
    </source>
</evidence>
<feature type="domain" description="CzcB-like barrel-sandwich hybrid" evidence="1">
    <location>
        <begin position="72"/>
        <end position="256"/>
    </location>
</feature>